<dbReference type="OrthoDB" id="6988185at2"/>
<feature type="transmembrane region" description="Helical" evidence="1">
    <location>
        <begin position="68"/>
        <end position="90"/>
    </location>
</feature>
<evidence type="ECO:0000313" key="2">
    <source>
        <dbReference type="EMBL" id="TWH71296.1"/>
    </source>
</evidence>
<organism evidence="2 3">
    <name type="scientific">Azomonas agilis</name>
    <dbReference type="NCBI Taxonomy" id="116849"/>
    <lineage>
        <taxon>Bacteria</taxon>
        <taxon>Pseudomonadati</taxon>
        <taxon>Pseudomonadota</taxon>
        <taxon>Gammaproteobacteria</taxon>
        <taxon>Pseudomonadales</taxon>
        <taxon>Pseudomonadaceae</taxon>
        <taxon>Azomonas</taxon>
    </lineage>
</organism>
<dbReference type="InterPro" id="IPR019670">
    <property type="entry name" value="DUF2523"/>
</dbReference>
<protein>
    <submittedName>
        <fullName evidence="2">Uncharacterized protein DUF2523</fullName>
    </submittedName>
</protein>
<dbReference type="RefSeq" id="WP_144571300.1">
    <property type="nucleotide sequence ID" value="NZ_VLKG01000005.1"/>
</dbReference>
<dbReference type="EMBL" id="VLKG01000005">
    <property type="protein sequence ID" value="TWH71296.1"/>
    <property type="molecule type" value="Genomic_DNA"/>
</dbReference>
<reference evidence="2 3" key="1">
    <citation type="submission" date="2019-07" db="EMBL/GenBank/DDBJ databases">
        <title>Genomic Encyclopedia of Type Strains, Phase I: the one thousand microbial genomes (KMG-I) project.</title>
        <authorList>
            <person name="Kyrpides N."/>
        </authorList>
    </citation>
    <scope>NUCLEOTIDE SEQUENCE [LARGE SCALE GENOMIC DNA]</scope>
    <source>
        <strain evidence="2 3">DSM 375</strain>
    </source>
</reference>
<keyword evidence="1" id="KW-1133">Transmembrane helix</keyword>
<feature type="transmembrane region" description="Helical" evidence="1">
    <location>
        <begin position="22"/>
        <end position="45"/>
    </location>
</feature>
<evidence type="ECO:0000313" key="3">
    <source>
        <dbReference type="Proteomes" id="UP000319627"/>
    </source>
</evidence>
<dbReference type="AlphaFoldDB" id="A0A562IKF0"/>
<keyword evidence="1" id="KW-0472">Membrane</keyword>
<keyword evidence="1" id="KW-0812">Transmembrane</keyword>
<dbReference type="Proteomes" id="UP000319627">
    <property type="component" value="Unassembled WGS sequence"/>
</dbReference>
<keyword evidence="3" id="KW-1185">Reference proteome</keyword>
<gene>
    <name evidence="2" type="ORF">LX59_01579</name>
</gene>
<name>A0A562IKF0_9GAMM</name>
<dbReference type="Pfam" id="PF10734">
    <property type="entry name" value="DUF2523"/>
    <property type="match status" value="1"/>
</dbReference>
<sequence>MQIIIDILKLVLDFIDRAVGEIYLMLWLLPLYVFDWIANGIIWFFNQLPVPDFFDKASYAFSNIPEGVVFFAQALQIKEGISMVLSAYLLRFVIRRIPIIG</sequence>
<comment type="caution">
    <text evidence="2">The sequence shown here is derived from an EMBL/GenBank/DDBJ whole genome shotgun (WGS) entry which is preliminary data.</text>
</comment>
<accession>A0A562IKF0</accession>
<evidence type="ECO:0000256" key="1">
    <source>
        <dbReference type="SAM" id="Phobius"/>
    </source>
</evidence>
<proteinExistence type="predicted"/>